<evidence type="ECO:0000313" key="1">
    <source>
        <dbReference type="EMBL" id="KAJ9117972.1"/>
    </source>
</evidence>
<dbReference type="Proteomes" id="UP001230649">
    <property type="component" value="Unassembled WGS sequence"/>
</dbReference>
<comment type="caution">
    <text evidence="1">The sequence shown here is derived from an EMBL/GenBank/DDBJ whole genome shotgun (WGS) entry which is preliminary data.</text>
</comment>
<gene>
    <name evidence="1" type="ORF">QFC20_000253</name>
</gene>
<evidence type="ECO:0000313" key="2">
    <source>
        <dbReference type="Proteomes" id="UP001230649"/>
    </source>
</evidence>
<name>A0ACC2X3U6_9TREE</name>
<protein>
    <submittedName>
        <fullName evidence="1">Uncharacterized protein</fullName>
    </submittedName>
</protein>
<reference evidence="1" key="1">
    <citation type="submission" date="2023-04" db="EMBL/GenBank/DDBJ databases">
        <title>Draft Genome sequencing of Naganishia species isolated from polar environments using Oxford Nanopore Technology.</title>
        <authorList>
            <person name="Leo P."/>
            <person name="Venkateswaran K."/>
        </authorList>
    </citation>
    <scope>NUCLEOTIDE SEQUENCE</scope>
    <source>
        <strain evidence="1">MNA-CCFEE 5262</strain>
    </source>
</reference>
<organism evidence="1 2">
    <name type="scientific">Naganishia adeliensis</name>
    <dbReference type="NCBI Taxonomy" id="92952"/>
    <lineage>
        <taxon>Eukaryota</taxon>
        <taxon>Fungi</taxon>
        <taxon>Dikarya</taxon>
        <taxon>Basidiomycota</taxon>
        <taxon>Agaricomycotina</taxon>
        <taxon>Tremellomycetes</taxon>
        <taxon>Filobasidiales</taxon>
        <taxon>Filobasidiaceae</taxon>
        <taxon>Naganishia</taxon>
    </lineage>
</organism>
<accession>A0ACC2X3U6</accession>
<dbReference type="EMBL" id="JASBWS010000001">
    <property type="protein sequence ID" value="KAJ9117972.1"/>
    <property type="molecule type" value="Genomic_DNA"/>
</dbReference>
<proteinExistence type="predicted"/>
<keyword evidence="2" id="KW-1185">Reference proteome</keyword>
<sequence>MPGSPIIQGGIFAVGLAVGVGTASLLLKKQQSTAPTAVAVPTPVPVPSNAPFTSTIKPPAPPIMGDAFKMNPASGTEVAREVFKYGFPGPTPDILKRTAYVAAYDRRLRHPSWASTPIHSTSPSLQLIPNPTAEHLTAENLGKAPVPAASSVVPTTAAPPKEKGDRSRSQFIEDPDVPAMFRAQLKDYFRSGYDRGHMVPAADAKTSQRAMDETFYLTNIAPQVGEGFNRHYWAYLEDFCRRLTGNFEDVYVFTVPLYLPAQGPDGKWRVSYEVIGNPPNIAVPTHFAKVILTSRSQNASSSFGFGGSSSKSLTVTDAVKDVSIGAFVLPNSVIPDQVPLTSFQVPVETVEKAAGLTLFSPAVKASAKQLCRETKCEAIVRKFDDARKGGGGKGGLIAGGRK</sequence>